<dbReference type="SMART" id="SM00060">
    <property type="entry name" value="FN3"/>
    <property type="match status" value="4"/>
</dbReference>
<dbReference type="GO" id="GO:0021682">
    <property type="term" value="P:nerve maturation"/>
    <property type="evidence" value="ECO:0007669"/>
    <property type="project" value="UniProtKB-ARBA"/>
</dbReference>
<evidence type="ECO:0000313" key="18">
    <source>
        <dbReference type="EMBL" id="KAK7790893.1"/>
    </source>
</evidence>
<dbReference type="GO" id="GO:0098552">
    <property type="term" value="C:side of membrane"/>
    <property type="evidence" value="ECO:0007669"/>
    <property type="project" value="UniProtKB-KW"/>
</dbReference>
<dbReference type="Pfam" id="PF07679">
    <property type="entry name" value="I-set"/>
    <property type="match status" value="2"/>
</dbReference>
<feature type="domain" description="Ig-like" evidence="16">
    <location>
        <begin position="489"/>
        <end position="581"/>
    </location>
</feature>
<evidence type="ECO:0000256" key="14">
    <source>
        <dbReference type="ARBA" id="ARBA00060461"/>
    </source>
</evidence>
<keyword evidence="19" id="KW-1185">Reference proteome</keyword>
<dbReference type="EMBL" id="JAZDUA010000579">
    <property type="protein sequence ID" value="KAK7790893.1"/>
    <property type="molecule type" value="Genomic_DNA"/>
</dbReference>
<keyword evidence="4" id="KW-0336">GPI-anchor</keyword>
<dbReference type="InterPro" id="IPR036179">
    <property type="entry name" value="Ig-like_dom_sf"/>
</dbReference>
<evidence type="ECO:0000256" key="12">
    <source>
        <dbReference type="ARBA" id="ARBA00023288"/>
    </source>
</evidence>
<comment type="caution">
    <text evidence="18">The sequence shown here is derived from an EMBL/GenBank/DDBJ whole genome shotgun (WGS) entry which is preliminary data.</text>
</comment>
<feature type="domain" description="Ig-like" evidence="16">
    <location>
        <begin position="190"/>
        <end position="289"/>
    </location>
</feature>
<evidence type="ECO:0000259" key="16">
    <source>
        <dbReference type="PROSITE" id="PS50835"/>
    </source>
</evidence>
<dbReference type="Gene3D" id="2.60.40.10">
    <property type="entry name" value="Immunoglobulins"/>
    <property type="match status" value="10"/>
</dbReference>
<dbReference type="InterPro" id="IPR013783">
    <property type="entry name" value="Ig-like_fold"/>
</dbReference>
<dbReference type="CDD" id="cd00063">
    <property type="entry name" value="FN3"/>
    <property type="match status" value="4"/>
</dbReference>
<keyword evidence="11" id="KW-0325">Glycoprotein</keyword>
<comment type="similarity">
    <text evidence="2">Belongs to the immunoglobulin superfamily. Contactin family.</text>
</comment>
<keyword evidence="13" id="KW-0393">Immunoglobulin domain</keyword>
<evidence type="ECO:0000256" key="3">
    <source>
        <dbReference type="ARBA" id="ARBA00022475"/>
    </source>
</evidence>
<dbReference type="SMART" id="SM00409">
    <property type="entry name" value="IG"/>
    <property type="match status" value="6"/>
</dbReference>
<keyword evidence="5 15" id="KW-0732">Signal</keyword>
<dbReference type="GO" id="GO:0098609">
    <property type="term" value="P:cell-cell adhesion"/>
    <property type="evidence" value="ECO:0007669"/>
    <property type="project" value="TreeGrafter"/>
</dbReference>
<dbReference type="InterPro" id="IPR003599">
    <property type="entry name" value="Ig_sub"/>
</dbReference>
<dbReference type="GO" id="GO:0060857">
    <property type="term" value="P:establishment of glial blood-brain barrier"/>
    <property type="evidence" value="ECO:0007669"/>
    <property type="project" value="UniProtKB-ARBA"/>
</dbReference>
<dbReference type="PROSITE" id="PS50835">
    <property type="entry name" value="IG_LIKE"/>
    <property type="match status" value="6"/>
</dbReference>
<evidence type="ECO:0008006" key="20">
    <source>
        <dbReference type="Google" id="ProtNLM"/>
    </source>
</evidence>
<dbReference type="FunFam" id="2.60.40.10:FF:001529">
    <property type="entry name" value="Cell adhesion molecule"/>
    <property type="match status" value="1"/>
</dbReference>
<evidence type="ECO:0000256" key="8">
    <source>
        <dbReference type="ARBA" id="ARBA00022949"/>
    </source>
</evidence>
<sequence>MKHFIVLASFVVLALAQNTLDLQQEMQCPQYWIRFQTSCYRFIKSPLRSRNDARKNCQAYDSDLLSVNGLEEHGFIIYQLLWQDPQHRRWYTSARQQSLDYWINDGDNSQLVNMDAAFLPHQDSTHNKDYLVYSFSSELKKWGFEYVTGNEPLLFICEAPMTKLHYLVVDDRTYTYGVDVDDPERIPRGPFFIRQPHDVVYDLSKSQIANYVSLSCLAGGYPSPTYEWFKEEYHNDRLVSTRIDPLSDRRYTVSGGVLIINEPDRTRDKGTYHCKAKNKYGIIRSESVTLKFGHIAEFNLKRSPETGNQNWGKVLYCDPPTFYPSVNYYWARDKFPNLVEEDKRVFVSYDGGLYFSALENIDYGNYSCNVQSNVSDKGRNGPIFELRVHPNSNYQQLKFPNNFPKAFPEAPVAGREVRLECIAFGYPVPSYNWTRRGASLPRGSITLNYNRVLIIPHVRVEDQGEYVCRAQNERSFIENSVILSIQAEPNFTIPLSDRHMDNKADLTWTCEAFGIPDVNYTWFRNGEILDIVNLPIEDKDRYSVVDNVLTIRYLDPERDQAMYQCRASNQLKAKYSSAQLRILSLKPSFKKRPLELESYAAEGGNITIRCNPEAAPRPKFVWKKDGSVLGSGGRRRILENGNMFISHVSRDDAGVYTCSAQNTYGSDESSGRLIVLRGPRFEQRMVPQITTSVAQDVELRCQALSEEILDLAYIWTHNGLRIRDVDIQRGRMDIHGGMLNIRNASLAEAGDYECIVKSAVGRISSKTTVLIRGPPGPPGGVQVMKVTSTSATIEWTDGAENGRPIIMYSISGRTNWNNTWVDLVQNITAREINRNNGRKEAHIENVLSPWSRYEFRVAASNDLGYGPPSAPSPLHNTPAAKPYKAPSNVGGGGGKIGDLTITWEPLASQDQNGHGIYYKIFWRHKERDTEYQTLELKNEGNIGIAVVSIKADDYYTKYEVKVQAANDLGYGPESAPVIIYSAEDMPQEPVSSVIAYSFNSTALNVSWSPVDQSREKIRGKLIGHRLKYWKDGIPEENAVYYLSRSTRPWALIVGLQPDTYYYVKVMAYNSAGEGPESQFVIERTYRKAPQKPPSSVHVKGINPSTVKVTWRYVAPSLEEEPLQGYKVRVWEVDQDMSTANDTIIGVGSKLEAYVSNLSPGKAYHMRVLAFSNGGDGRMSSPALTFQMGKAENFRNVSKRTSNSAIITAFLLFLHLLQTR</sequence>
<evidence type="ECO:0000256" key="5">
    <source>
        <dbReference type="ARBA" id="ARBA00022729"/>
    </source>
</evidence>
<dbReference type="GO" id="GO:0030424">
    <property type="term" value="C:axon"/>
    <property type="evidence" value="ECO:0007669"/>
    <property type="project" value="TreeGrafter"/>
</dbReference>
<dbReference type="PROSITE" id="PS50853">
    <property type="entry name" value="FN3"/>
    <property type="match status" value="4"/>
</dbReference>
<dbReference type="SUPFAM" id="SSF48726">
    <property type="entry name" value="Immunoglobulin"/>
    <property type="match status" value="6"/>
</dbReference>
<dbReference type="Pfam" id="PF05473">
    <property type="entry name" value="UL45"/>
    <property type="match status" value="1"/>
</dbReference>
<dbReference type="GO" id="GO:0061343">
    <property type="term" value="P:cell adhesion involved in heart morphogenesis"/>
    <property type="evidence" value="ECO:0007669"/>
    <property type="project" value="UniProtKB-ARBA"/>
</dbReference>
<dbReference type="InterPro" id="IPR013098">
    <property type="entry name" value="Ig_I-set"/>
</dbReference>
<feature type="domain" description="Fibronectin type-III" evidence="17">
    <location>
        <begin position="885"/>
        <end position="984"/>
    </location>
</feature>
<dbReference type="PANTHER" id="PTHR44170">
    <property type="entry name" value="PROTEIN SIDEKICK"/>
    <property type="match status" value="1"/>
</dbReference>
<feature type="domain" description="Ig-like" evidence="16">
    <location>
        <begin position="679"/>
        <end position="770"/>
    </location>
</feature>
<evidence type="ECO:0000256" key="7">
    <source>
        <dbReference type="ARBA" id="ARBA00022889"/>
    </source>
</evidence>
<evidence type="ECO:0000256" key="1">
    <source>
        <dbReference type="ARBA" id="ARBA00004609"/>
    </source>
</evidence>
<dbReference type="InterPro" id="IPR016186">
    <property type="entry name" value="C-type_lectin-like/link_sf"/>
</dbReference>
<dbReference type="GO" id="GO:0008366">
    <property type="term" value="P:axon ensheathment"/>
    <property type="evidence" value="ECO:0007669"/>
    <property type="project" value="UniProtKB-ARBA"/>
</dbReference>
<dbReference type="Pfam" id="PF13927">
    <property type="entry name" value="Ig_3"/>
    <property type="match status" value="3"/>
</dbReference>
<gene>
    <name evidence="18" type="ORF">R5R35_007939</name>
</gene>
<evidence type="ECO:0000313" key="19">
    <source>
        <dbReference type="Proteomes" id="UP001378592"/>
    </source>
</evidence>
<keyword evidence="10" id="KW-1015">Disulfide bond</keyword>
<dbReference type="InterPro" id="IPR003961">
    <property type="entry name" value="FN3_dom"/>
</dbReference>
<dbReference type="InterPro" id="IPR016187">
    <property type="entry name" value="CTDL_fold"/>
</dbReference>
<dbReference type="InterPro" id="IPR007110">
    <property type="entry name" value="Ig-like_dom"/>
</dbReference>
<dbReference type="SUPFAM" id="SSF49265">
    <property type="entry name" value="Fibronectin type III"/>
    <property type="match status" value="2"/>
</dbReference>
<dbReference type="Proteomes" id="UP001378592">
    <property type="component" value="Unassembled WGS sequence"/>
</dbReference>
<keyword evidence="6" id="KW-0677">Repeat</keyword>
<dbReference type="GO" id="GO:0005918">
    <property type="term" value="C:septate junction"/>
    <property type="evidence" value="ECO:0007669"/>
    <property type="project" value="UniProtKB-SubCell"/>
</dbReference>
<dbReference type="FunFam" id="2.60.40.10:FF:000004">
    <property type="entry name" value="DCC isoform 1"/>
    <property type="match status" value="1"/>
</dbReference>
<dbReference type="PANTHER" id="PTHR44170:SF6">
    <property type="entry name" value="CONTACTIN"/>
    <property type="match status" value="1"/>
</dbReference>
<dbReference type="SMART" id="SM00408">
    <property type="entry name" value="IGc2"/>
    <property type="match status" value="5"/>
</dbReference>
<dbReference type="FunFam" id="2.60.40.10:FF:000064">
    <property type="entry name" value="Contactin 1"/>
    <property type="match status" value="1"/>
</dbReference>
<feature type="domain" description="Ig-like" evidence="16">
    <location>
        <begin position="587"/>
        <end position="674"/>
    </location>
</feature>
<feature type="domain" description="Fibronectin type-III" evidence="17">
    <location>
        <begin position="989"/>
        <end position="1087"/>
    </location>
</feature>
<evidence type="ECO:0000256" key="10">
    <source>
        <dbReference type="ARBA" id="ARBA00023157"/>
    </source>
</evidence>
<dbReference type="GO" id="GO:0019991">
    <property type="term" value="P:septate junction assembly"/>
    <property type="evidence" value="ECO:0007669"/>
    <property type="project" value="UniProtKB-ARBA"/>
</dbReference>
<dbReference type="SUPFAM" id="SSF56436">
    <property type="entry name" value="C-type lectin-like"/>
    <property type="match status" value="1"/>
</dbReference>
<accession>A0AAN9VGB9</accession>
<evidence type="ECO:0000256" key="13">
    <source>
        <dbReference type="ARBA" id="ARBA00023319"/>
    </source>
</evidence>
<keyword evidence="3" id="KW-1003">Cell membrane</keyword>
<organism evidence="18 19">
    <name type="scientific">Gryllus longicercus</name>
    <dbReference type="NCBI Taxonomy" id="2509291"/>
    <lineage>
        <taxon>Eukaryota</taxon>
        <taxon>Metazoa</taxon>
        <taxon>Ecdysozoa</taxon>
        <taxon>Arthropoda</taxon>
        <taxon>Hexapoda</taxon>
        <taxon>Insecta</taxon>
        <taxon>Pterygota</taxon>
        <taxon>Neoptera</taxon>
        <taxon>Polyneoptera</taxon>
        <taxon>Orthoptera</taxon>
        <taxon>Ensifera</taxon>
        <taxon>Gryllidea</taxon>
        <taxon>Grylloidea</taxon>
        <taxon>Gryllidae</taxon>
        <taxon>Gryllinae</taxon>
        <taxon>Gryllus</taxon>
    </lineage>
</organism>
<evidence type="ECO:0000259" key="17">
    <source>
        <dbReference type="PROSITE" id="PS50853"/>
    </source>
</evidence>
<evidence type="ECO:0000256" key="9">
    <source>
        <dbReference type="ARBA" id="ARBA00023136"/>
    </source>
</evidence>
<name>A0AAN9VGB9_9ORTH</name>
<dbReference type="GO" id="GO:0005886">
    <property type="term" value="C:plasma membrane"/>
    <property type="evidence" value="ECO:0007669"/>
    <property type="project" value="UniProtKB-SubCell"/>
</dbReference>
<evidence type="ECO:0000256" key="4">
    <source>
        <dbReference type="ARBA" id="ARBA00022622"/>
    </source>
</evidence>
<feature type="domain" description="Fibronectin type-III" evidence="17">
    <location>
        <begin position="1092"/>
        <end position="1190"/>
    </location>
</feature>
<evidence type="ECO:0000256" key="15">
    <source>
        <dbReference type="SAM" id="SignalP"/>
    </source>
</evidence>
<dbReference type="FunFam" id="2.60.40.10:FF:000047">
    <property type="entry name" value="Contactin 1"/>
    <property type="match status" value="1"/>
</dbReference>
<keyword evidence="9" id="KW-0472">Membrane</keyword>
<dbReference type="InterPro" id="IPR001304">
    <property type="entry name" value="C-type_lectin-like"/>
</dbReference>
<dbReference type="AlphaFoldDB" id="A0AAN9VGB9"/>
<protein>
    <recommendedName>
        <fullName evidence="20">Contactin</fullName>
    </recommendedName>
</protein>
<feature type="chain" id="PRO_5042853010" description="Contactin" evidence="15">
    <location>
        <begin position="17"/>
        <end position="1219"/>
    </location>
</feature>
<keyword evidence="7" id="KW-0130">Cell adhesion</keyword>
<dbReference type="FunFam" id="2.60.40.10:FF:000035">
    <property type="entry name" value="Contactin 1"/>
    <property type="match status" value="1"/>
</dbReference>
<dbReference type="FunFam" id="2.60.40.10:FF:000028">
    <property type="entry name" value="Neuronal cell adhesion molecule"/>
    <property type="match status" value="1"/>
</dbReference>
<reference evidence="18 19" key="1">
    <citation type="submission" date="2024-03" db="EMBL/GenBank/DDBJ databases">
        <title>The genome assembly and annotation of the cricket Gryllus longicercus Weissman &amp; Gray.</title>
        <authorList>
            <person name="Szrajer S."/>
            <person name="Gray D."/>
            <person name="Ylla G."/>
        </authorList>
    </citation>
    <scope>NUCLEOTIDE SEQUENCE [LARGE SCALE GENOMIC DNA]</scope>
    <source>
        <strain evidence="18">DAG 2021-001</strain>
        <tissue evidence="18">Whole body minus gut</tissue>
    </source>
</reference>
<keyword evidence="8" id="KW-0965">Cell junction</keyword>
<evidence type="ECO:0000256" key="6">
    <source>
        <dbReference type="ARBA" id="ARBA00022737"/>
    </source>
</evidence>
<dbReference type="GO" id="GO:0007411">
    <property type="term" value="P:axon guidance"/>
    <property type="evidence" value="ECO:0007669"/>
    <property type="project" value="TreeGrafter"/>
</dbReference>
<proteinExistence type="inferred from homology"/>
<evidence type="ECO:0000256" key="11">
    <source>
        <dbReference type="ARBA" id="ARBA00023180"/>
    </source>
</evidence>
<dbReference type="InterPro" id="IPR003598">
    <property type="entry name" value="Ig_sub2"/>
</dbReference>
<dbReference type="InterPro" id="IPR036116">
    <property type="entry name" value="FN3_sf"/>
</dbReference>
<evidence type="ECO:0000256" key="2">
    <source>
        <dbReference type="ARBA" id="ARBA00009812"/>
    </source>
</evidence>
<feature type="domain" description="Ig-like" evidence="16">
    <location>
        <begin position="404"/>
        <end position="484"/>
    </location>
</feature>
<dbReference type="Gene3D" id="3.10.100.10">
    <property type="entry name" value="Mannose-Binding Protein A, subunit A"/>
    <property type="match status" value="1"/>
</dbReference>
<dbReference type="SMART" id="SM00034">
    <property type="entry name" value="CLECT"/>
    <property type="match status" value="1"/>
</dbReference>
<feature type="domain" description="Fibronectin type-III" evidence="17">
    <location>
        <begin position="777"/>
        <end position="880"/>
    </location>
</feature>
<feature type="signal peptide" evidence="15">
    <location>
        <begin position="1"/>
        <end position="16"/>
    </location>
</feature>
<keyword evidence="12" id="KW-0449">Lipoprotein</keyword>
<feature type="domain" description="Ig-like" evidence="16">
    <location>
        <begin position="307"/>
        <end position="384"/>
    </location>
</feature>
<comment type="subcellular location">
    <subcellularLocation>
        <location evidence="14">Cell junction</location>
        <location evidence="14">Septate junction</location>
    </subcellularLocation>
    <subcellularLocation>
        <location evidence="1">Cell membrane</location>
        <topology evidence="1">Lipid-anchor</topology>
        <topology evidence="1">GPI-anchor</topology>
    </subcellularLocation>
</comment>
<dbReference type="FunFam" id="2.60.40.10:FF:000005">
    <property type="entry name" value="Neuronal cell adhesion molecule"/>
    <property type="match status" value="1"/>
</dbReference>
<dbReference type="Pfam" id="PF00041">
    <property type="entry name" value="fn3"/>
    <property type="match status" value="4"/>
</dbReference>